<gene>
    <name evidence="2" type="ORF">GCM10009802_23270</name>
</gene>
<sequence length="122" mass="12222">MARRSTGRDPVVCGGGCFGHFGELPGCRTPVDVTRDGTRGAAVCATGDGGQDAEQAMGTRAGTEPCRSRASAEDHGSTRAPTVSSPPHMRQILRPRGGTAPPPYGCTGAAGGGQNVALTGCP</sequence>
<feature type="compositionally biased region" description="Basic and acidic residues" evidence="1">
    <location>
        <begin position="66"/>
        <end position="77"/>
    </location>
</feature>
<keyword evidence="3" id="KW-1185">Reference proteome</keyword>
<dbReference type="EMBL" id="BAAAPF010000053">
    <property type="protein sequence ID" value="GAA2120537.1"/>
    <property type="molecule type" value="Genomic_DNA"/>
</dbReference>
<name>A0ABN2Y246_9ACTN</name>
<accession>A0ABN2Y246</accession>
<organism evidence="2 3">
    <name type="scientific">Streptomyces synnematoformans</name>
    <dbReference type="NCBI Taxonomy" id="415721"/>
    <lineage>
        <taxon>Bacteria</taxon>
        <taxon>Bacillati</taxon>
        <taxon>Actinomycetota</taxon>
        <taxon>Actinomycetes</taxon>
        <taxon>Kitasatosporales</taxon>
        <taxon>Streptomycetaceae</taxon>
        <taxon>Streptomyces</taxon>
    </lineage>
</organism>
<protein>
    <submittedName>
        <fullName evidence="2">Uncharacterized protein</fullName>
    </submittedName>
</protein>
<evidence type="ECO:0000313" key="2">
    <source>
        <dbReference type="EMBL" id="GAA2120537.1"/>
    </source>
</evidence>
<evidence type="ECO:0000313" key="3">
    <source>
        <dbReference type="Proteomes" id="UP001500443"/>
    </source>
</evidence>
<comment type="caution">
    <text evidence="2">The sequence shown here is derived from an EMBL/GenBank/DDBJ whole genome shotgun (WGS) entry which is preliminary data.</text>
</comment>
<reference evidence="3" key="1">
    <citation type="journal article" date="2019" name="Int. J. Syst. Evol. Microbiol.">
        <title>The Global Catalogue of Microorganisms (GCM) 10K type strain sequencing project: providing services to taxonomists for standard genome sequencing and annotation.</title>
        <authorList>
            <consortium name="The Broad Institute Genomics Platform"/>
            <consortium name="The Broad Institute Genome Sequencing Center for Infectious Disease"/>
            <person name="Wu L."/>
            <person name="Ma J."/>
        </authorList>
    </citation>
    <scope>NUCLEOTIDE SEQUENCE [LARGE SCALE GENOMIC DNA]</scope>
    <source>
        <strain evidence="3">JCM 15481</strain>
    </source>
</reference>
<evidence type="ECO:0000256" key="1">
    <source>
        <dbReference type="SAM" id="MobiDB-lite"/>
    </source>
</evidence>
<feature type="region of interest" description="Disordered" evidence="1">
    <location>
        <begin position="46"/>
        <end position="122"/>
    </location>
</feature>
<proteinExistence type="predicted"/>
<dbReference type="Proteomes" id="UP001500443">
    <property type="component" value="Unassembled WGS sequence"/>
</dbReference>